<evidence type="ECO:0000313" key="2">
    <source>
        <dbReference type="Proteomes" id="UP001432322"/>
    </source>
</evidence>
<keyword evidence="2" id="KW-1185">Reference proteome</keyword>
<evidence type="ECO:0000313" key="1">
    <source>
        <dbReference type="EMBL" id="GMT26130.1"/>
    </source>
</evidence>
<sequence>ALRVRQTLVFARGERIQKGTTPVQAADGTIFLVRGDESPLTVSFNGQSMSARKSWEGNLIECAHFGDSLYFLTSVGKLYKATFLPPGGVRVDFVRNHAEGEAQEFGMVLSRSINGQKLVYRACDTVSDGITVDDEIEEEVECSLLVSIKNRKLIYAEPGRETSVGDVASNAILVTFTENMGEANLYDTYTVDDAPFVYLLTGVNQMVVVNTDTNQFQSIDLSCGSESVSFYRIVGVHNGVITLKGKSTDENYYFFTADMPENARKSCSVM</sequence>
<reference evidence="1" key="1">
    <citation type="submission" date="2023-10" db="EMBL/GenBank/DDBJ databases">
        <title>Genome assembly of Pristionchus species.</title>
        <authorList>
            <person name="Yoshida K."/>
            <person name="Sommer R.J."/>
        </authorList>
    </citation>
    <scope>NUCLEOTIDE SEQUENCE</scope>
    <source>
        <strain evidence="1">RS5133</strain>
    </source>
</reference>
<proteinExistence type="predicted"/>
<feature type="non-terminal residue" evidence="1">
    <location>
        <position position="1"/>
    </location>
</feature>
<name>A0AAV5W6W5_9BILA</name>
<dbReference type="AlphaFoldDB" id="A0AAV5W6W5"/>
<organism evidence="1 2">
    <name type="scientific">Pristionchus fissidentatus</name>
    <dbReference type="NCBI Taxonomy" id="1538716"/>
    <lineage>
        <taxon>Eukaryota</taxon>
        <taxon>Metazoa</taxon>
        <taxon>Ecdysozoa</taxon>
        <taxon>Nematoda</taxon>
        <taxon>Chromadorea</taxon>
        <taxon>Rhabditida</taxon>
        <taxon>Rhabditina</taxon>
        <taxon>Diplogasteromorpha</taxon>
        <taxon>Diplogasteroidea</taxon>
        <taxon>Neodiplogasteridae</taxon>
        <taxon>Pristionchus</taxon>
    </lineage>
</organism>
<dbReference type="EMBL" id="BTSY01000004">
    <property type="protein sequence ID" value="GMT26130.1"/>
    <property type="molecule type" value="Genomic_DNA"/>
</dbReference>
<protein>
    <submittedName>
        <fullName evidence="1">Uncharacterized protein</fullName>
    </submittedName>
</protein>
<accession>A0AAV5W6W5</accession>
<gene>
    <name evidence="1" type="ORF">PFISCL1PPCAC_17427</name>
</gene>
<comment type="caution">
    <text evidence="1">The sequence shown here is derived from an EMBL/GenBank/DDBJ whole genome shotgun (WGS) entry which is preliminary data.</text>
</comment>
<dbReference type="Proteomes" id="UP001432322">
    <property type="component" value="Unassembled WGS sequence"/>
</dbReference>